<dbReference type="Proteomes" id="UP001065613">
    <property type="component" value="Chromosome"/>
</dbReference>
<accession>A0A977KV54</accession>
<protein>
    <submittedName>
        <fullName evidence="1">Uncharacterized protein</fullName>
    </submittedName>
</protein>
<reference evidence="1" key="1">
    <citation type="submission" date="2021-04" db="EMBL/GenBank/DDBJ databases">
        <title>Genome sequence of Woronichinia naegeliana from Washington state freshwater lake bloom.</title>
        <authorList>
            <person name="Dreher T.W."/>
        </authorList>
    </citation>
    <scope>NUCLEOTIDE SEQUENCE</scope>
    <source>
        <strain evidence="1">WA131</strain>
    </source>
</reference>
<name>A0A977KV54_9CYAN</name>
<dbReference type="EMBL" id="CP073041">
    <property type="protein sequence ID" value="UXE60499.1"/>
    <property type="molecule type" value="Genomic_DNA"/>
</dbReference>
<sequence>MTFSSLWGQASPSITLKSSPSAADRQFISYLQQSLKVIEQSPLPHSQSSPVVSPSVSNPATLPTLTIQSARPAPLPPIAPVPRVVEKYYYPVYPSVTTPEPRVTVLQQRVSSAISPPYSPPSVVATQPQSPRSPLPTMPPSLAIAPNISPLVTGKATYSLVGVLESGDRSSALFNWNGLTQRVQIGEPLGASGWVLKSVNSQKAILSRQGKTRYLEVGQRF</sequence>
<dbReference type="AlphaFoldDB" id="A0A977KV54"/>
<proteinExistence type="predicted"/>
<organism evidence="1">
    <name type="scientific">Woronichinia naegeliana WA131</name>
    <dbReference type="NCBI Taxonomy" id="2824559"/>
    <lineage>
        <taxon>Bacteria</taxon>
        <taxon>Bacillati</taxon>
        <taxon>Cyanobacteriota</taxon>
        <taxon>Cyanophyceae</taxon>
        <taxon>Synechococcales</taxon>
        <taxon>Coelosphaeriaceae</taxon>
        <taxon>Woronichinia</taxon>
    </lineage>
</organism>
<dbReference type="KEGG" id="wna:KA717_33975"/>
<dbReference type="Gene3D" id="2.30.30.830">
    <property type="match status" value="1"/>
</dbReference>
<evidence type="ECO:0000313" key="1">
    <source>
        <dbReference type="EMBL" id="UXE60499.1"/>
    </source>
</evidence>
<gene>
    <name evidence="1" type="ORF">KA717_33975</name>
</gene>